<proteinExistence type="predicted"/>
<dbReference type="Proteomes" id="UP000244162">
    <property type="component" value="Unassembled WGS sequence"/>
</dbReference>
<evidence type="ECO:0000313" key="1">
    <source>
        <dbReference type="EMBL" id="PTQ12211.1"/>
    </source>
</evidence>
<protein>
    <submittedName>
        <fullName evidence="1">Uncharacterized protein</fullName>
    </submittedName>
</protein>
<reference evidence="1 2" key="1">
    <citation type="submission" date="2017-09" db="EMBL/GenBank/DDBJ databases">
        <title>Sphingomonas panjinensis sp.nov., isolated from oil-contaminated soil.</title>
        <authorList>
            <person name="Wang L."/>
            <person name="Chen L."/>
        </authorList>
    </citation>
    <scope>NUCLEOTIDE SEQUENCE [LARGE SCALE GENOMIC DNA]</scope>
    <source>
        <strain evidence="1 2">FW-11</strain>
    </source>
</reference>
<name>A0A2T5FZT7_9SPHN</name>
<dbReference type="AlphaFoldDB" id="A0A2T5FZT7"/>
<gene>
    <name evidence="1" type="ORF">CLG96_06585</name>
</gene>
<comment type="caution">
    <text evidence="1">The sequence shown here is derived from an EMBL/GenBank/DDBJ whole genome shotgun (WGS) entry which is preliminary data.</text>
</comment>
<accession>A0A2T5FZT7</accession>
<organism evidence="1 2">
    <name type="scientific">Sphingomonas oleivorans</name>
    <dbReference type="NCBI Taxonomy" id="1735121"/>
    <lineage>
        <taxon>Bacteria</taxon>
        <taxon>Pseudomonadati</taxon>
        <taxon>Pseudomonadota</taxon>
        <taxon>Alphaproteobacteria</taxon>
        <taxon>Sphingomonadales</taxon>
        <taxon>Sphingomonadaceae</taxon>
        <taxon>Sphingomonas</taxon>
    </lineage>
</organism>
<evidence type="ECO:0000313" key="2">
    <source>
        <dbReference type="Proteomes" id="UP000244162"/>
    </source>
</evidence>
<sequence length="103" mass="11514">MLHSALLSRADHQMRYAFMGVRQVEAMFVDIVQTAVNIDACMRLIPVHLGGLERRPRATAFGKIGCILGSCKTEHASRASENINLHHVPPLQLFNDGLELYML</sequence>
<keyword evidence="2" id="KW-1185">Reference proteome</keyword>
<dbReference type="EMBL" id="NWBU01000005">
    <property type="protein sequence ID" value="PTQ12211.1"/>
    <property type="molecule type" value="Genomic_DNA"/>
</dbReference>